<proteinExistence type="predicted"/>
<dbReference type="RefSeq" id="WP_061663367.1">
    <property type="nucleotide sequence ID" value="NZ_LOMO01000091.1"/>
</dbReference>
<reference evidence="1 2" key="1">
    <citation type="submission" date="2015-12" db="EMBL/GenBank/DDBJ databases">
        <title>Bacillus cereus Group isolate.</title>
        <authorList>
            <person name="Kovac J."/>
        </authorList>
    </citation>
    <scope>NUCLEOTIDE SEQUENCE [LARGE SCALE GENOMIC DNA]</scope>
    <source>
        <strain evidence="1 2">FSL K6-0073</strain>
    </source>
</reference>
<comment type="caution">
    <text evidence="1">The sequence shown here is derived from an EMBL/GenBank/DDBJ whole genome shotgun (WGS) entry which is preliminary data.</text>
</comment>
<name>A0A9X0MGG5_BACCE</name>
<gene>
    <name evidence="1" type="ORF">AT268_29725</name>
</gene>
<sequence>MKLKEHLKLNGIQFHTQVPVYETNRYGVPKYWLDFVVIGRFSKLVVECDGLWFHLTKKGMLHDSIRDLWVTQNTDYNEILRFNTDEIAYLYFDIPYLSKYTGTIDSFIMGYGTAFSIFYLETNVINIPIELLEDKRIVKVIISMCGDIQKVQGENYIILTRQGVIVKSDIVTDTVSKENYKEDISSTQTIMDKQQTSVKSNTNIRTKKAGVKPTKRTRQNRTSVYKRSSSLDKLNHMHIKDIESTLRDMYTIKTDKDTTLYETTLREKYRKLYQQKKIKSSKLVLFDGISKERSKQIREDIERFWKVITLEGNDVSEIDSFNLAIQYMKQHYKRYAPLPITIHDVSILLNKCKIEKKFD</sequence>
<accession>A0A9X0MGG5</accession>
<dbReference type="AlphaFoldDB" id="A0A9X0MGG5"/>
<protein>
    <submittedName>
        <fullName evidence="1">Uncharacterized protein</fullName>
    </submittedName>
</protein>
<evidence type="ECO:0000313" key="1">
    <source>
        <dbReference type="EMBL" id="KXY39374.1"/>
    </source>
</evidence>
<evidence type="ECO:0000313" key="2">
    <source>
        <dbReference type="Proteomes" id="UP000075476"/>
    </source>
</evidence>
<organism evidence="1 2">
    <name type="scientific">Bacillus cereus</name>
    <dbReference type="NCBI Taxonomy" id="1396"/>
    <lineage>
        <taxon>Bacteria</taxon>
        <taxon>Bacillati</taxon>
        <taxon>Bacillota</taxon>
        <taxon>Bacilli</taxon>
        <taxon>Bacillales</taxon>
        <taxon>Bacillaceae</taxon>
        <taxon>Bacillus</taxon>
        <taxon>Bacillus cereus group</taxon>
    </lineage>
</organism>
<dbReference type="EMBL" id="LOMO01000091">
    <property type="protein sequence ID" value="KXY39374.1"/>
    <property type="molecule type" value="Genomic_DNA"/>
</dbReference>
<dbReference type="Proteomes" id="UP000075476">
    <property type="component" value="Unassembled WGS sequence"/>
</dbReference>
<dbReference type="Gene3D" id="3.40.960.10">
    <property type="entry name" value="VSR Endonuclease"/>
    <property type="match status" value="1"/>
</dbReference>